<feature type="chain" id="PRO_5012746518" description="PEP-CTERM protein-sorting domain-containing protein" evidence="1">
    <location>
        <begin position="22"/>
        <end position="291"/>
    </location>
</feature>
<dbReference type="Proteomes" id="UP000183085">
    <property type="component" value="Unassembled WGS sequence"/>
</dbReference>
<keyword evidence="1" id="KW-0732">Signal</keyword>
<evidence type="ECO:0000313" key="2">
    <source>
        <dbReference type="EMBL" id="OIP40238.1"/>
    </source>
</evidence>
<sequence>MKKLLTLMVAGLLCWASQVSATTITLDNGTVKYIINETGVVDAGFSAGPDTLNLFNITVYYTYSGVEGHVTLGDAPTSYDGSAANSNGYDGKQYRFATLKTIGGKDAALEAKYCLQAGKRYLDIRYSLWLPEAGPVTITGVRSYQTMQTISGNLRTSVESPVSAWQSINDKDINVWTAGAGWTVPNRVLYGGQVGFISRVPNDDYMGNTIAAVNAAIASDNLSNTVVSTADNAGALCMRVPTKTSPLSDPDVPGTFYVESRLEVVPEPCTMGLMLAGLAGLGVMRRRNGKA</sequence>
<evidence type="ECO:0000256" key="1">
    <source>
        <dbReference type="SAM" id="SignalP"/>
    </source>
</evidence>
<dbReference type="NCBIfam" id="TIGR02595">
    <property type="entry name" value="PEP_CTERM"/>
    <property type="match status" value="1"/>
</dbReference>
<dbReference type="AlphaFoldDB" id="A0A1J5EAE4"/>
<dbReference type="STRING" id="1817895.AUJ95_04760"/>
<organism evidence="2 3">
    <name type="scientific">Candidatus Desantisbacteria bacterium CG2_30_40_21</name>
    <dbReference type="NCBI Taxonomy" id="1817895"/>
    <lineage>
        <taxon>Bacteria</taxon>
        <taxon>Candidatus Desantisiibacteriota</taxon>
    </lineage>
</organism>
<comment type="caution">
    <text evidence="2">The sequence shown here is derived from an EMBL/GenBank/DDBJ whole genome shotgun (WGS) entry which is preliminary data.</text>
</comment>
<dbReference type="InterPro" id="IPR013424">
    <property type="entry name" value="Ice-binding_C"/>
</dbReference>
<gene>
    <name evidence="2" type="ORF">AUJ95_04760</name>
</gene>
<evidence type="ECO:0000313" key="3">
    <source>
        <dbReference type="Proteomes" id="UP000183085"/>
    </source>
</evidence>
<evidence type="ECO:0008006" key="4">
    <source>
        <dbReference type="Google" id="ProtNLM"/>
    </source>
</evidence>
<protein>
    <recommendedName>
        <fullName evidence="4">PEP-CTERM protein-sorting domain-containing protein</fullName>
    </recommendedName>
</protein>
<reference evidence="2 3" key="1">
    <citation type="journal article" date="2016" name="Environ. Microbiol.">
        <title>Genomic resolution of a cold subsurface aquifer community provides metabolic insights for novel microbes adapted to high CO concentrations.</title>
        <authorList>
            <person name="Probst A.J."/>
            <person name="Castelle C.J."/>
            <person name="Singh A."/>
            <person name="Brown C.T."/>
            <person name="Anantharaman K."/>
            <person name="Sharon I."/>
            <person name="Hug L.A."/>
            <person name="Burstein D."/>
            <person name="Emerson J.B."/>
            <person name="Thomas B.C."/>
            <person name="Banfield J.F."/>
        </authorList>
    </citation>
    <scope>NUCLEOTIDE SEQUENCE [LARGE SCALE GENOMIC DNA]</scope>
    <source>
        <strain evidence="2">CG2_30_40_21</strain>
    </source>
</reference>
<dbReference type="EMBL" id="MNYI01000125">
    <property type="protein sequence ID" value="OIP40238.1"/>
    <property type="molecule type" value="Genomic_DNA"/>
</dbReference>
<name>A0A1J5EAE4_9BACT</name>
<proteinExistence type="predicted"/>
<feature type="signal peptide" evidence="1">
    <location>
        <begin position="1"/>
        <end position="21"/>
    </location>
</feature>
<accession>A0A1J5EAE4</accession>